<accession>A0A517R762</accession>
<dbReference type="EMBL" id="CP036268">
    <property type="protein sequence ID" value="QDT39734.1"/>
    <property type="molecule type" value="Genomic_DNA"/>
</dbReference>
<organism evidence="2 3">
    <name type="scientific">Stratiformator vulcanicus</name>
    <dbReference type="NCBI Taxonomy" id="2527980"/>
    <lineage>
        <taxon>Bacteria</taxon>
        <taxon>Pseudomonadati</taxon>
        <taxon>Planctomycetota</taxon>
        <taxon>Planctomycetia</taxon>
        <taxon>Planctomycetales</taxon>
        <taxon>Planctomycetaceae</taxon>
        <taxon>Stratiformator</taxon>
    </lineage>
</organism>
<proteinExistence type="predicted"/>
<dbReference type="KEGG" id="svp:Pan189_41430"/>
<feature type="compositionally biased region" description="Basic residues" evidence="1">
    <location>
        <begin position="47"/>
        <end position="58"/>
    </location>
</feature>
<dbReference type="Proteomes" id="UP000317318">
    <property type="component" value="Chromosome"/>
</dbReference>
<evidence type="ECO:0000313" key="3">
    <source>
        <dbReference type="Proteomes" id="UP000317318"/>
    </source>
</evidence>
<evidence type="ECO:0000313" key="2">
    <source>
        <dbReference type="EMBL" id="QDT39734.1"/>
    </source>
</evidence>
<dbReference type="RefSeq" id="WP_145365857.1">
    <property type="nucleotide sequence ID" value="NZ_CP036268.1"/>
</dbReference>
<protein>
    <submittedName>
        <fullName evidence="2">Uncharacterized protein</fullName>
    </submittedName>
</protein>
<feature type="region of interest" description="Disordered" evidence="1">
    <location>
        <begin position="47"/>
        <end position="70"/>
    </location>
</feature>
<sequence length="70" mass="7545">MTDAELDAAIADLEELLNSGVTETSADGTTHKFDIAAARTRLAELKRKKRKRLGKKTGHPYATPTFGSGD</sequence>
<evidence type="ECO:0000256" key="1">
    <source>
        <dbReference type="SAM" id="MobiDB-lite"/>
    </source>
</evidence>
<name>A0A517R762_9PLAN</name>
<reference evidence="2 3" key="1">
    <citation type="submission" date="2019-02" db="EMBL/GenBank/DDBJ databases">
        <title>Deep-cultivation of Planctomycetes and their phenomic and genomic characterization uncovers novel biology.</title>
        <authorList>
            <person name="Wiegand S."/>
            <person name="Jogler M."/>
            <person name="Boedeker C."/>
            <person name="Pinto D."/>
            <person name="Vollmers J."/>
            <person name="Rivas-Marin E."/>
            <person name="Kohn T."/>
            <person name="Peeters S.H."/>
            <person name="Heuer A."/>
            <person name="Rast P."/>
            <person name="Oberbeckmann S."/>
            <person name="Bunk B."/>
            <person name="Jeske O."/>
            <person name="Meyerdierks A."/>
            <person name="Storesund J.E."/>
            <person name="Kallscheuer N."/>
            <person name="Luecker S."/>
            <person name="Lage O.M."/>
            <person name="Pohl T."/>
            <person name="Merkel B.J."/>
            <person name="Hornburger P."/>
            <person name="Mueller R.-W."/>
            <person name="Bruemmer F."/>
            <person name="Labrenz M."/>
            <person name="Spormann A.M."/>
            <person name="Op den Camp H."/>
            <person name="Overmann J."/>
            <person name="Amann R."/>
            <person name="Jetten M.S.M."/>
            <person name="Mascher T."/>
            <person name="Medema M.H."/>
            <person name="Devos D.P."/>
            <person name="Kaster A.-K."/>
            <person name="Ovreas L."/>
            <person name="Rohde M."/>
            <person name="Galperin M.Y."/>
            <person name="Jogler C."/>
        </authorList>
    </citation>
    <scope>NUCLEOTIDE SEQUENCE [LARGE SCALE GENOMIC DNA]</scope>
    <source>
        <strain evidence="2 3">Pan189</strain>
    </source>
</reference>
<gene>
    <name evidence="2" type="ORF">Pan189_41430</name>
</gene>
<keyword evidence="3" id="KW-1185">Reference proteome</keyword>
<dbReference type="AlphaFoldDB" id="A0A517R762"/>